<name>A0A0C3CX44_HEBCY</name>
<keyword evidence="2" id="KW-1185">Reference proteome</keyword>
<protein>
    <recommendedName>
        <fullName evidence="3">Ubiquitin-like domain-containing protein</fullName>
    </recommendedName>
</protein>
<dbReference type="EMBL" id="KN831768">
    <property type="protein sequence ID" value="KIM48719.1"/>
    <property type="molecule type" value="Genomic_DNA"/>
</dbReference>
<dbReference type="Gene3D" id="3.10.20.90">
    <property type="entry name" value="Phosphatidylinositol 3-kinase Catalytic Subunit, Chain A, domain 1"/>
    <property type="match status" value="1"/>
</dbReference>
<evidence type="ECO:0008006" key="3">
    <source>
        <dbReference type="Google" id="ProtNLM"/>
    </source>
</evidence>
<organism evidence="1 2">
    <name type="scientific">Hebeloma cylindrosporum</name>
    <dbReference type="NCBI Taxonomy" id="76867"/>
    <lineage>
        <taxon>Eukaryota</taxon>
        <taxon>Fungi</taxon>
        <taxon>Dikarya</taxon>
        <taxon>Basidiomycota</taxon>
        <taxon>Agaricomycotina</taxon>
        <taxon>Agaricomycetes</taxon>
        <taxon>Agaricomycetidae</taxon>
        <taxon>Agaricales</taxon>
        <taxon>Agaricineae</taxon>
        <taxon>Hymenogastraceae</taxon>
        <taxon>Hebeloma</taxon>
    </lineage>
</organism>
<dbReference type="OrthoDB" id="428577at2759"/>
<dbReference type="SUPFAM" id="SSF54236">
    <property type="entry name" value="Ubiquitin-like"/>
    <property type="match status" value="1"/>
</dbReference>
<sequence>MIIKVSIARKPHISLRAEEGWGTFNPDPAIERLYLKAVSQLARAFVVFVRTLTGKSMMTKCLVSDTVGDLKARIQDKEETWRINIRDGATLYLALRLRGGGTSAVPSNIAVGGTSEAPGNVAVGGIAGGRISRRINKDALPPFAYNLKQGSHLHVTIINSAHCTTWTGLATPSSPIETRTYIEQGLPWSEVYDEHVPVDNCDEGCSTVTKCLSCRDRFAASMGTRAAEHDMGVEAGSIDERIVKLRLNSGTRKVASFKDMRQEVSPLNGDGKD</sequence>
<dbReference type="Proteomes" id="UP000053424">
    <property type="component" value="Unassembled WGS sequence"/>
</dbReference>
<dbReference type="STRING" id="686832.A0A0C3CX44"/>
<dbReference type="AlphaFoldDB" id="A0A0C3CX44"/>
<gene>
    <name evidence="1" type="ORF">M413DRAFT_84472</name>
</gene>
<accession>A0A0C3CX44</accession>
<proteinExistence type="predicted"/>
<dbReference type="InterPro" id="IPR029071">
    <property type="entry name" value="Ubiquitin-like_domsf"/>
</dbReference>
<dbReference type="HOGENOM" id="CLU_1124861_0_0_1"/>
<reference evidence="1 2" key="1">
    <citation type="submission" date="2014-04" db="EMBL/GenBank/DDBJ databases">
        <authorList>
            <consortium name="DOE Joint Genome Institute"/>
            <person name="Kuo A."/>
            <person name="Gay G."/>
            <person name="Dore J."/>
            <person name="Kohler A."/>
            <person name="Nagy L.G."/>
            <person name="Floudas D."/>
            <person name="Copeland A."/>
            <person name="Barry K.W."/>
            <person name="Cichocki N."/>
            <person name="Veneault-Fourrey C."/>
            <person name="LaButti K."/>
            <person name="Lindquist E.A."/>
            <person name="Lipzen A."/>
            <person name="Lundell T."/>
            <person name="Morin E."/>
            <person name="Murat C."/>
            <person name="Sun H."/>
            <person name="Tunlid A."/>
            <person name="Henrissat B."/>
            <person name="Grigoriev I.V."/>
            <person name="Hibbett D.S."/>
            <person name="Martin F."/>
            <person name="Nordberg H.P."/>
            <person name="Cantor M.N."/>
            <person name="Hua S.X."/>
        </authorList>
    </citation>
    <scope>NUCLEOTIDE SEQUENCE [LARGE SCALE GENOMIC DNA]</scope>
    <source>
        <strain evidence="2">h7</strain>
    </source>
</reference>
<evidence type="ECO:0000313" key="1">
    <source>
        <dbReference type="EMBL" id="KIM48719.1"/>
    </source>
</evidence>
<evidence type="ECO:0000313" key="2">
    <source>
        <dbReference type="Proteomes" id="UP000053424"/>
    </source>
</evidence>
<reference evidence="2" key="2">
    <citation type="submission" date="2015-01" db="EMBL/GenBank/DDBJ databases">
        <title>Evolutionary Origins and Diversification of the Mycorrhizal Mutualists.</title>
        <authorList>
            <consortium name="DOE Joint Genome Institute"/>
            <consortium name="Mycorrhizal Genomics Consortium"/>
            <person name="Kohler A."/>
            <person name="Kuo A."/>
            <person name="Nagy L.G."/>
            <person name="Floudas D."/>
            <person name="Copeland A."/>
            <person name="Barry K.W."/>
            <person name="Cichocki N."/>
            <person name="Veneault-Fourrey C."/>
            <person name="LaButti K."/>
            <person name="Lindquist E.A."/>
            <person name="Lipzen A."/>
            <person name="Lundell T."/>
            <person name="Morin E."/>
            <person name="Murat C."/>
            <person name="Riley R."/>
            <person name="Ohm R."/>
            <person name="Sun H."/>
            <person name="Tunlid A."/>
            <person name="Henrissat B."/>
            <person name="Grigoriev I.V."/>
            <person name="Hibbett D.S."/>
            <person name="Martin F."/>
        </authorList>
    </citation>
    <scope>NUCLEOTIDE SEQUENCE [LARGE SCALE GENOMIC DNA]</scope>
    <source>
        <strain evidence="2">h7</strain>
    </source>
</reference>